<name>A0A951US00_9CYAN</name>
<dbReference type="EMBL" id="JAHHGZ010000004">
    <property type="protein sequence ID" value="MBW4666731.1"/>
    <property type="molecule type" value="Genomic_DNA"/>
</dbReference>
<accession>A0A951US00</accession>
<protein>
    <recommendedName>
        <fullName evidence="4">Calx-beta domain-containing protein</fullName>
    </recommendedName>
</protein>
<proteinExistence type="predicted"/>
<dbReference type="InterPro" id="IPR038081">
    <property type="entry name" value="CalX-like_sf"/>
</dbReference>
<evidence type="ECO:0000313" key="6">
    <source>
        <dbReference type="Proteomes" id="UP000729701"/>
    </source>
</evidence>
<feature type="domain" description="Calx-beta" evidence="4">
    <location>
        <begin position="19"/>
        <end position="76"/>
    </location>
</feature>
<keyword evidence="3" id="KW-0106">Calcium</keyword>
<dbReference type="AlphaFoldDB" id="A0A951US00"/>
<dbReference type="SUPFAM" id="SSF141072">
    <property type="entry name" value="CalX-like"/>
    <property type="match status" value="1"/>
</dbReference>
<dbReference type="Gene3D" id="2.60.40.2030">
    <property type="match status" value="1"/>
</dbReference>
<keyword evidence="1" id="KW-0732">Signal</keyword>
<dbReference type="InterPro" id="IPR003644">
    <property type="entry name" value="Calx_beta"/>
</dbReference>
<reference evidence="5" key="2">
    <citation type="journal article" date="2022" name="Microbiol. Resour. Announc.">
        <title>Metagenome Sequencing to Explore Phylogenomics of Terrestrial Cyanobacteria.</title>
        <authorList>
            <person name="Ward R.D."/>
            <person name="Stajich J.E."/>
            <person name="Johansen J.R."/>
            <person name="Huntemann M."/>
            <person name="Clum A."/>
            <person name="Foster B."/>
            <person name="Foster B."/>
            <person name="Roux S."/>
            <person name="Palaniappan K."/>
            <person name="Varghese N."/>
            <person name="Mukherjee S."/>
            <person name="Reddy T.B.K."/>
            <person name="Daum C."/>
            <person name="Copeland A."/>
            <person name="Chen I.A."/>
            <person name="Ivanova N.N."/>
            <person name="Kyrpides N.C."/>
            <person name="Shapiro N."/>
            <person name="Eloe-Fadrosh E.A."/>
            <person name="Pietrasiak N."/>
        </authorList>
    </citation>
    <scope>NUCLEOTIDE SEQUENCE</scope>
    <source>
        <strain evidence="5">GSE-NOS-MK-12-04C</strain>
    </source>
</reference>
<evidence type="ECO:0000259" key="4">
    <source>
        <dbReference type="Pfam" id="PF03160"/>
    </source>
</evidence>
<evidence type="ECO:0000256" key="3">
    <source>
        <dbReference type="ARBA" id="ARBA00022837"/>
    </source>
</evidence>
<sequence length="82" mass="8909">MFLLTPRLLPSPPIYKLDDTYTATNGTVTFAPGETTKTITVQVLGDTIDEFDESFFFNLNNATIITNQAIATILDNLAPALG</sequence>
<dbReference type="Proteomes" id="UP000729701">
    <property type="component" value="Unassembled WGS sequence"/>
</dbReference>
<keyword evidence="2" id="KW-0677">Repeat</keyword>
<comment type="caution">
    <text evidence="5">The sequence shown here is derived from an EMBL/GenBank/DDBJ whole genome shotgun (WGS) entry which is preliminary data.</text>
</comment>
<reference evidence="5" key="1">
    <citation type="submission" date="2021-05" db="EMBL/GenBank/DDBJ databases">
        <authorList>
            <person name="Pietrasiak N."/>
            <person name="Ward R."/>
            <person name="Stajich J.E."/>
            <person name="Kurbessoian T."/>
        </authorList>
    </citation>
    <scope>NUCLEOTIDE SEQUENCE</scope>
    <source>
        <strain evidence="5">GSE-NOS-MK-12-04C</strain>
    </source>
</reference>
<evidence type="ECO:0000313" key="5">
    <source>
        <dbReference type="EMBL" id="MBW4666731.1"/>
    </source>
</evidence>
<dbReference type="GO" id="GO:0007154">
    <property type="term" value="P:cell communication"/>
    <property type="evidence" value="ECO:0007669"/>
    <property type="project" value="InterPro"/>
</dbReference>
<evidence type="ECO:0000256" key="1">
    <source>
        <dbReference type="ARBA" id="ARBA00022729"/>
    </source>
</evidence>
<organism evidence="5 6">
    <name type="scientific">Cyanomargarita calcarea GSE-NOS-MK-12-04C</name>
    <dbReference type="NCBI Taxonomy" id="2839659"/>
    <lineage>
        <taxon>Bacteria</taxon>
        <taxon>Bacillati</taxon>
        <taxon>Cyanobacteriota</taxon>
        <taxon>Cyanophyceae</taxon>
        <taxon>Nostocales</taxon>
        <taxon>Cyanomargaritaceae</taxon>
        <taxon>Cyanomargarita</taxon>
    </lineage>
</organism>
<dbReference type="GO" id="GO:0016020">
    <property type="term" value="C:membrane"/>
    <property type="evidence" value="ECO:0007669"/>
    <property type="project" value="InterPro"/>
</dbReference>
<gene>
    <name evidence="5" type="ORF">KME60_04630</name>
</gene>
<dbReference type="Pfam" id="PF03160">
    <property type="entry name" value="Calx-beta"/>
    <property type="match status" value="1"/>
</dbReference>
<evidence type="ECO:0000256" key="2">
    <source>
        <dbReference type="ARBA" id="ARBA00022737"/>
    </source>
</evidence>